<proteinExistence type="inferred from homology"/>
<evidence type="ECO:0000256" key="5">
    <source>
        <dbReference type="ARBA" id="ARBA00023163"/>
    </source>
</evidence>
<evidence type="ECO:0000256" key="1">
    <source>
        <dbReference type="ARBA" id="ARBA00010641"/>
    </source>
</evidence>
<comment type="caution">
    <text evidence="8">The sequence shown here is derived from an EMBL/GenBank/DDBJ whole genome shotgun (WGS) entry which is preliminary data.</text>
</comment>
<dbReference type="PANTHER" id="PTHR43133">
    <property type="entry name" value="RNA POLYMERASE ECF-TYPE SIGMA FACTO"/>
    <property type="match status" value="1"/>
</dbReference>
<evidence type="ECO:0000256" key="4">
    <source>
        <dbReference type="ARBA" id="ARBA00023125"/>
    </source>
</evidence>
<protein>
    <submittedName>
        <fullName evidence="8">SigE family RNA polymerase sigma factor</fullName>
    </submittedName>
</protein>
<evidence type="ECO:0000256" key="2">
    <source>
        <dbReference type="ARBA" id="ARBA00023015"/>
    </source>
</evidence>
<evidence type="ECO:0000256" key="3">
    <source>
        <dbReference type="ARBA" id="ARBA00023082"/>
    </source>
</evidence>
<dbReference type="Gene3D" id="1.10.1740.10">
    <property type="match status" value="1"/>
</dbReference>
<feature type="domain" description="RNA polymerase sigma-70 region 2" evidence="6">
    <location>
        <begin position="13"/>
        <end position="76"/>
    </location>
</feature>
<keyword evidence="4" id="KW-0238">DNA-binding</keyword>
<dbReference type="InterPro" id="IPR013324">
    <property type="entry name" value="RNA_pol_sigma_r3/r4-like"/>
</dbReference>
<dbReference type="Proteomes" id="UP000295626">
    <property type="component" value="Unassembled WGS sequence"/>
</dbReference>
<dbReference type="PANTHER" id="PTHR43133:SF50">
    <property type="entry name" value="ECF RNA POLYMERASE SIGMA FACTOR SIGM"/>
    <property type="match status" value="1"/>
</dbReference>
<dbReference type="InterPro" id="IPR013249">
    <property type="entry name" value="RNA_pol_sigma70_r4_t2"/>
</dbReference>
<name>A0ABY2DJE4_9ACTN</name>
<dbReference type="SUPFAM" id="SSF88659">
    <property type="entry name" value="Sigma3 and sigma4 domains of RNA polymerase sigma factors"/>
    <property type="match status" value="1"/>
</dbReference>
<dbReference type="NCBIfam" id="TIGR02983">
    <property type="entry name" value="SigE-fam_strep"/>
    <property type="match status" value="1"/>
</dbReference>
<dbReference type="InterPro" id="IPR007627">
    <property type="entry name" value="RNA_pol_sigma70_r2"/>
</dbReference>
<dbReference type="SUPFAM" id="SSF88946">
    <property type="entry name" value="Sigma2 domain of RNA polymerase sigma factors"/>
    <property type="match status" value="1"/>
</dbReference>
<gene>
    <name evidence="8" type="ORF">E1091_05320</name>
</gene>
<dbReference type="InterPro" id="IPR013325">
    <property type="entry name" value="RNA_pol_sigma_r2"/>
</dbReference>
<feature type="domain" description="RNA polymerase sigma factor 70 region 4 type 2" evidence="7">
    <location>
        <begin position="102"/>
        <end position="153"/>
    </location>
</feature>
<dbReference type="Gene3D" id="1.10.10.10">
    <property type="entry name" value="Winged helix-like DNA-binding domain superfamily/Winged helix DNA-binding domain"/>
    <property type="match status" value="1"/>
</dbReference>
<dbReference type="InterPro" id="IPR014284">
    <property type="entry name" value="RNA_pol_sigma-70_dom"/>
</dbReference>
<evidence type="ECO:0000313" key="8">
    <source>
        <dbReference type="EMBL" id="TDC00194.1"/>
    </source>
</evidence>
<comment type="similarity">
    <text evidence="1">Belongs to the sigma-70 factor family. ECF subfamily.</text>
</comment>
<dbReference type="InterPro" id="IPR014325">
    <property type="entry name" value="RNA_pol_sigma-E_actinobac"/>
</dbReference>
<evidence type="ECO:0000313" key="9">
    <source>
        <dbReference type="Proteomes" id="UP000295626"/>
    </source>
</evidence>
<evidence type="ECO:0000259" key="7">
    <source>
        <dbReference type="Pfam" id="PF08281"/>
    </source>
</evidence>
<keyword evidence="3" id="KW-0731">Sigma factor</keyword>
<keyword evidence="5" id="KW-0804">Transcription</keyword>
<organism evidence="8 9">
    <name type="scientific">Micromonospora fluostatini</name>
    <dbReference type="NCBI Taxonomy" id="1629071"/>
    <lineage>
        <taxon>Bacteria</taxon>
        <taxon>Bacillati</taxon>
        <taxon>Actinomycetota</taxon>
        <taxon>Actinomycetes</taxon>
        <taxon>Micromonosporales</taxon>
        <taxon>Micromonosporaceae</taxon>
        <taxon>Micromonospora</taxon>
    </lineage>
</organism>
<dbReference type="Pfam" id="PF04542">
    <property type="entry name" value="Sigma70_r2"/>
    <property type="match status" value="1"/>
</dbReference>
<dbReference type="Pfam" id="PF08281">
    <property type="entry name" value="Sigma70_r4_2"/>
    <property type="match status" value="1"/>
</dbReference>
<dbReference type="CDD" id="cd06171">
    <property type="entry name" value="Sigma70_r4"/>
    <property type="match status" value="1"/>
</dbReference>
<dbReference type="EMBL" id="SMKE01000119">
    <property type="protein sequence ID" value="TDC00194.1"/>
    <property type="molecule type" value="Genomic_DNA"/>
</dbReference>
<dbReference type="InterPro" id="IPR036388">
    <property type="entry name" value="WH-like_DNA-bd_sf"/>
</dbReference>
<sequence length="177" mass="19966">MNAEEEEGFRQFVAAHMGPLRKLAYLTCGNWHTAEDAVATALAKLYPRWRKLDRPDLYAKTMVYRAAVDEVRRPWRRERSAGDEMPEVALRDPAAATDERIRVQAALRAVPRKQRAALILRYYLGMTLEESAAVLGVSVGTAKSQTSRGLSRLREVLATERIDLRVAENEELSRAVA</sequence>
<reference evidence="8 9" key="1">
    <citation type="submission" date="2019-02" db="EMBL/GenBank/DDBJ databases">
        <title>Draft genome sequences of novel Actinobacteria.</title>
        <authorList>
            <person name="Sahin N."/>
            <person name="Ay H."/>
            <person name="Saygin H."/>
        </authorList>
    </citation>
    <scope>NUCLEOTIDE SEQUENCE [LARGE SCALE GENOMIC DNA]</scope>
    <source>
        <strain evidence="8 9">JCM 30529</strain>
    </source>
</reference>
<keyword evidence="9" id="KW-1185">Reference proteome</keyword>
<accession>A0ABY2DJE4</accession>
<evidence type="ECO:0000259" key="6">
    <source>
        <dbReference type="Pfam" id="PF04542"/>
    </source>
</evidence>
<keyword evidence="2" id="KW-0805">Transcription regulation</keyword>
<dbReference type="NCBIfam" id="TIGR02937">
    <property type="entry name" value="sigma70-ECF"/>
    <property type="match status" value="1"/>
</dbReference>
<dbReference type="InterPro" id="IPR039425">
    <property type="entry name" value="RNA_pol_sigma-70-like"/>
</dbReference>